<dbReference type="GeneID" id="25337585"/>
<dbReference type="SUPFAM" id="SSF56300">
    <property type="entry name" value="Metallo-dependent phosphatases"/>
    <property type="match status" value="1"/>
</dbReference>
<dbReference type="InterPro" id="IPR029052">
    <property type="entry name" value="Metallo-depent_PP-like"/>
</dbReference>
<feature type="compositionally biased region" description="Low complexity" evidence="1">
    <location>
        <begin position="35"/>
        <end position="67"/>
    </location>
</feature>
<dbReference type="PANTHER" id="PTHR10139">
    <property type="entry name" value="DOUBLE-STRAND BREAK REPAIR PROTEIN MRE11"/>
    <property type="match status" value="1"/>
</dbReference>
<evidence type="ECO:0000256" key="1">
    <source>
        <dbReference type="SAM" id="MobiDB-lite"/>
    </source>
</evidence>
<gene>
    <name evidence="2" type="ORF">EMWEY_00035990</name>
</gene>
<dbReference type="RefSeq" id="XP_013337549.1">
    <property type="nucleotide sequence ID" value="XM_013482095.1"/>
</dbReference>
<proteinExistence type="predicted"/>
<reference evidence="2" key="2">
    <citation type="submission" date="2013-10" db="EMBL/GenBank/DDBJ databases">
        <authorList>
            <person name="Aslett M."/>
        </authorList>
    </citation>
    <scope>NUCLEOTIDE SEQUENCE [LARGE SCALE GENOMIC DNA]</scope>
    <source>
        <strain evidence="2">Weybridge</strain>
    </source>
</reference>
<dbReference type="GO" id="GO:0006303">
    <property type="term" value="P:double-strand break repair via nonhomologous end joining"/>
    <property type="evidence" value="ECO:0007669"/>
    <property type="project" value="TreeGrafter"/>
</dbReference>
<sequence length="212" mass="23070">MCLLRKYCLGPGAVLFDVLSSSNTTQTNTKEYNNSSSSSSSAAAASQGQTQQQQQPTQPQQTQEQLRQAAAAEAAAAAAAEAAAAADTFRFGLNYLNENINVCMPFFAMHGNHDDPGDASHLSPLDILEAAHLINYFGRVDNIEDIRIRPILLKKGTSKVTYEVPADEPTENWFNLLLVHQNMYKGAHGGSPAKNCLLEKMLPPFMDIVIWG</sequence>
<dbReference type="EMBL" id="HG721952">
    <property type="protein sequence ID" value="CDJ60899.1"/>
    <property type="molecule type" value="Genomic_DNA"/>
</dbReference>
<dbReference type="GO" id="GO:0030870">
    <property type="term" value="C:Mre11 complex"/>
    <property type="evidence" value="ECO:0007669"/>
    <property type="project" value="TreeGrafter"/>
</dbReference>
<name>U6MEK7_EIMMA</name>
<keyword evidence="3" id="KW-1185">Reference proteome</keyword>
<dbReference type="PANTHER" id="PTHR10139:SF1">
    <property type="entry name" value="DOUBLE-STRAND BREAK REPAIR PROTEIN MRE11"/>
    <property type="match status" value="1"/>
</dbReference>
<evidence type="ECO:0000313" key="2">
    <source>
        <dbReference type="EMBL" id="CDJ60899.1"/>
    </source>
</evidence>
<accession>U6MEK7</accession>
<dbReference type="GO" id="GO:0000014">
    <property type="term" value="F:single-stranded DNA endodeoxyribonuclease activity"/>
    <property type="evidence" value="ECO:0007669"/>
    <property type="project" value="TreeGrafter"/>
</dbReference>
<dbReference type="Proteomes" id="UP000030763">
    <property type="component" value="Unassembled WGS sequence"/>
</dbReference>
<dbReference type="VEuPathDB" id="ToxoDB:EMWEY_00035990"/>
<dbReference type="GO" id="GO:0000723">
    <property type="term" value="P:telomere maintenance"/>
    <property type="evidence" value="ECO:0007669"/>
    <property type="project" value="TreeGrafter"/>
</dbReference>
<feature type="region of interest" description="Disordered" evidence="1">
    <location>
        <begin position="25"/>
        <end position="67"/>
    </location>
</feature>
<reference evidence="2" key="1">
    <citation type="submission" date="2013-10" db="EMBL/GenBank/DDBJ databases">
        <title>Genomic analysis of the causative agents of coccidiosis in chickens.</title>
        <authorList>
            <person name="Reid A.J."/>
            <person name="Blake D."/>
            <person name="Billington K."/>
            <person name="Browne H."/>
            <person name="Dunn M."/>
            <person name="Hung S."/>
            <person name="Kawahara F."/>
            <person name="Miranda-Saavedra D."/>
            <person name="Mourier T."/>
            <person name="Nagra H."/>
            <person name="Otto T.D."/>
            <person name="Rawlings N."/>
            <person name="Sanchez A."/>
            <person name="Sanders M."/>
            <person name="Subramaniam C."/>
            <person name="Tay Y."/>
            <person name="Dear P."/>
            <person name="Doerig C."/>
            <person name="Gruber A."/>
            <person name="Parkinson J."/>
            <person name="Shirley M."/>
            <person name="Wan K.L."/>
            <person name="Berriman M."/>
            <person name="Tomley F."/>
            <person name="Pain A."/>
        </authorList>
    </citation>
    <scope>NUCLEOTIDE SEQUENCE [LARGE SCALE GENOMIC DNA]</scope>
    <source>
        <strain evidence="2">Weybridge</strain>
    </source>
</reference>
<dbReference type="GO" id="GO:0097552">
    <property type="term" value="P:mitochondrial double-strand break repair via homologous recombination"/>
    <property type="evidence" value="ECO:0007669"/>
    <property type="project" value="TreeGrafter"/>
</dbReference>
<organism evidence="2 3">
    <name type="scientific">Eimeria maxima</name>
    <name type="common">Coccidian parasite</name>
    <dbReference type="NCBI Taxonomy" id="5804"/>
    <lineage>
        <taxon>Eukaryota</taxon>
        <taxon>Sar</taxon>
        <taxon>Alveolata</taxon>
        <taxon>Apicomplexa</taxon>
        <taxon>Conoidasida</taxon>
        <taxon>Coccidia</taxon>
        <taxon>Eucoccidiorida</taxon>
        <taxon>Eimeriorina</taxon>
        <taxon>Eimeriidae</taxon>
        <taxon>Eimeria</taxon>
    </lineage>
</organism>
<dbReference type="GO" id="GO:0007095">
    <property type="term" value="P:mitotic G2 DNA damage checkpoint signaling"/>
    <property type="evidence" value="ECO:0007669"/>
    <property type="project" value="TreeGrafter"/>
</dbReference>
<dbReference type="GO" id="GO:0035861">
    <property type="term" value="C:site of double-strand break"/>
    <property type="evidence" value="ECO:0007669"/>
    <property type="project" value="TreeGrafter"/>
</dbReference>
<feature type="compositionally biased region" description="Polar residues" evidence="1">
    <location>
        <begin position="25"/>
        <end position="34"/>
    </location>
</feature>
<dbReference type="OrthoDB" id="30417at2759"/>
<protein>
    <submittedName>
        <fullName evidence="2">Double-strand break repair protein, putative</fullName>
    </submittedName>
</protein>
<evidence type="ECO:0000313" key="3">
    <source>
        <dbReference type="Proteomes" id="UP000030763"/>
    </source>
</evidence>
<dbReference type="GO" id="GO:0000724">
    <property type="term" value="P:double-strand break repair via homologous recombination"/>
    <property type="evidence" value="ECO:0007669"/>
    <property type="project" value="TreeGrafter"/>
</dbReference>
<dbReference type="AlphaFoldDB" id="U6MEK7"/>
<dbReference type="GO" id="GO:0042138">
    <property type="term" value="P:meiotic DNA double-strand break formation"/>
    <property type="evidence" value="ECO:0007669"/>
    <property type="project" value="TreeGrafter"/>
</dbReference>
<dbReference type="Gene3D" id="3.60.21.10">
    <property type="match status" value="2"/>
</dbReference>